<dbReference type="InterPro" id="IPR050176">
    <property type="entry name" value="LTTR"/>
</dbReference>
<dbReference type="PROSITE" id="PS50931">
    <property type="entry name" value="HTH_LYSR"/>
    <property type="match status" value="1"/>
</dbReference>
<keyword evidence="7" id="KW-1185">Reference proteome</keyword>
<reference evidence="6 7" key="2">
    <citation type="journal article" date="2021" name="Int. J. Syst. Evol. Microbiol.">
        <title>Roseibium litorale sp. nov., isolated from a tidal flat sediment and proposal for the reclassification of Labrenzia polysiphoniae as Roseibium polysiphoniae comb. nov.</title>
        <authorList>
            <person name="Liu Y."/>
            <person name="Pei T."/>
            <person name="Du J."/>
            <person name="Chao M."/>
            <person name="Deng M.R."/>
            <person name="Zhu H."/>
        </authorList>
    </citation>
    <scope>NUCLEOTIDE SEQUENCE [LARGE SCALE GENOMIC DNA]</scope>
    <source>
        <strain evidence="6 7">4C16A</strain>
    </source>
</reference>
<feature type="domain" description="HTH lysR-type" evidence="5">
    <location>
        <begin position="6"/>
        <end position="64"/>
    </location>
</feature>
<evidence type="ECO:0000256" key="2">
    <source>
        <dbReference type="ARBA" id="ARBA00023015"/>
    </source>
</evidence>
<dbReference type="Proteomes" id="UP000632063">
    <property type="component" value="Unassembled WGS sequence"/>
</dbReference>
<reference evidence="7" key="1">
    <citation type="submission" date="2020-09" db="EMBL/GenBank/DDBJ databases">
        <title>The genome sequence of strain Labrenzia suaedae 4C16A.</title>
        <authorList>
            <person name="Liu Y."/>
        </authorList>
    </citation>
    <scope>NUCLEOTIDE SEQUENCE [LARGE SCALE GENOMIC DNA]</scope>
    <source>
        <strain evidence="7">4C16A</strain>
    </source>
</reference>
<evidence type="ECO:0000313" key="6">
    <source>
        <dbReference type="EMBL" id="MBD8891316.1"/>
    </source>
</evidence>
<dbReference type="SUPFAM" id="SSF46785">
    <property type="entry name" value="Winged helix' DNA-binding domain"/>
    <property type="match status" value="1"/>
</dbReference>
<dbReference type="PANTHER" id="PTHR30579:SF7">
    <property type="entry name" value="HTH-TYPE TRANSCRIPTIONAL REGULATOR LRHA-RELATED"/>
    <property type="match status" value="1"/>
</dbReference>
<dbReference type="Pfam" id="PF03466">
    <property type="entry name" value="LysR_substrate"/>
    <property type="match status" value="1"/>
</dbReference>
<dbReference type="PRINTS" id="PR00039">
    <property type="entry name" value="HTHLYSR"/>
</dbReference>
<comment type="caution">
    <text evidence="6">The sequence shown here is derived from an EMBL/GenBank/DDBJ whole genome shotgun (WGS) entry which is preliminary data.</text>
</comment>
<keyword evidence="3" id="KW-0238">DNA-binding</keyword>
<evidence type="ECO:0000256" key="1">
    <source>
        <dbReference type="ARBA" id="ARBA00009437"/>
    </source>
</evidence>
<evidence type="ECO:0000313" key="7">
    <source>
        <dbReference type="Proteomes" id="UP000632063"/>
    </source>
</evidence>
<dbReference type="Pfam" id="PF00126">
    <property type="entry name" value="HTH_1"/>
    <property type="match status" value="1"/>
</dbReference>
<organism evidence="6 7">
    <name type="scientific">Roseibium litorale</name>
    <dbReference type="NCBI Taxonomy" id="2803841"/>
    <lineage>
        <taxon>Bacteria</taxon>
        <taxon>Pseudomonadati</taxon>
        <taxon>Pseudomonadota</taxon>
        <taxon>Alphaproteobacteria</taxon>
        <taxon>Hyphomicrobiales</taxon>
        <taxon>Stappiaceae</taxon>
        <taxon>Roseibium</taxon>
    </lineage>
</organism>
<keyword evidence="4" id="KW-0804">Transcription</keyword>
<accession>A0ABR9CKG4</accession>
<evidence type="ECO:0000259" key="5">
    <source>
        <dbReference type="PROSITE" id="PS50931"/>
    </source>
</evidence>
<evidence type="ECO:0000256" key="4">
    <source>
        <dbReference type="ARBA" id="ARBA00023163"/>
    </source>
</evidence>
<dbReference type="InterPro" id="IPR000847">
    <property type="entry name" value="LysR_HTH_N"/>
</dbReference>
<dbReference type="EMBL" id="JACYXI010000003">
    <property type="protein sequence ID" value="MBD8891316.1"/>
    <property type="molecule type" value="Genomic_DNA"/>
</dbReference>
<name>A0ABR9CKG4_9HYPH</name>
<dbReference type="InterPro" id="IPR036388">
    <property type="entry name" value="WH-like_DNA-bd_sf"/>
</dbReference>
<dbReference type="Gene3D" id="3.40.190.10">
    <property type="entry name" value="Periplasmic binding protein-like II"/>
    <property type="match status" value="2"/>
</dbReference>
<dbReference type="RefSeq" id="WP_192147449.1">
    <property type="nucleotide sequence ID" value="NZ_JACYXI010000003.1"/>
</dbReference>
<dbReference type="SUPFAM" id="SSF53850">
    <property type="entry name" value="Periplasmic binding protein-like II"/>
    <property type="match status" value="1"/>
</dbReference>
<dbReference type="Gene3D" id="1.10.10.10">
    <property type="entry name" value="Winged helix-like DNA-binding domain superfamily/Winged helix DNA-binding domain"/>
    <property type="match status" value="1"/>
</dbReference>
<gene>
    <name evidence="6" type="ORF">IG616_07145</name>
</gene>
<dbReference type="PANTHER" id="PTHR30579">
    <property type="entry name" value="TRANSCRIPTIONAL REGULATOR"/>
    <property type="match status" value="1"/>
</dbReference>
<dbReference type="InterPro" id="IPR005119">
    <property type="entry name" value="LysR_subst-bd"/>
</dbReference>
<protein>
    <submittedName>
        <fullName evidence="6">LysR family transcriptional regulator</fullName>
    </submittedName>
</protein>
<keyword evidence="2" id="KW-0805">Transcription regulation</keyword>
<dbReference type="InterPro" id="IPR036390">
    <property type="entry name" value="WH_DNA-bd_sf"/>
</dbReference>
<proteinExistence type="inferred from homology"/>
<sequence>MALVNVDVDLLRTLLVVAEVRSFTAAGEALCRTQSAISLQIKRLEQIVGEKILDRGSGKSIELTKTGEVVRAYAHQILKLNDALVAEVKTSPAVSKLRIGLPDDYAELLLPKIIREMSKRNEMVEMQIISDLSTRLGEMVDNRQLDVAFVTRDEGVTGFGLLNEKLSWVSAEGAQVVNETPLPLALFPEGCGVRRNALAALDAAGRRWRMAYCSSNFSTLRTAILEKQAIGVLPSRAVPASMVELGSKEGLPVLKSSELLVRVAPQASAELIRITSQLLRAFEVDLDPGSGHGFNDTERPQLHA</sequence>
<evidence type="ECO:0000256" key="3">
    <source>
        <dbReference type="ARBA" id="ARBA00023125"/>
    </source>
</evidence>
<comment type="similarity">
    <text evidence="1">Belongs to the LysR transcriptional regulatory family.</text>
</comment>